<gene>
    <name evidence="2" type="ORF">GSI_13076</name>
</gene>
<comment type="caution">
    <text evidence="2">The sequence shown here is derived from an EMBL/GenBank/DDBJ whole genome shotgun (WGS) entry which is preliminary data.</text>
</comment>
<dbReference type="Pfam" id="PF01738">
    <property type="entry name" value="DLH"/>
    <property type="match status" value="1"/>
</dbReference>
<protein>
    <recommendedName>
        <fullName evidence="1">Dienelactone hydrolase domain-containing protein</fullName>
    </recommendedName>
</protein>
<dbReference type="GO" id="GO:0016787">
    <property type="term" value="F:hydrolase activity"/>
    <property type="evidence" value="ECO:0007669"/>
    <property type="project" value="InterPro"/>
</dbReference>
<dbReference type="PANTHER" id="PTHR17630">
    <property type="entry name" value="DIENELACTONE HYDROLASE"/>
    <property type="match status" value="1"/>
</dbReference>
<name>A0A2G8RUJ8_9APHY</name>
<evidence type="ECO:0000259" key="1">
    <source>
        <dbReference type="Pfam" id="PF01738"/>
    </source>
</evidence>
<feature type="domain" description="Dienelactone hydrolase" evidence="1">
    <location>
        <begin position="30"/>
        <end position="247"/>
    </location>
</feature>
<proteinExistence type="predicted"/>
<organism evidence="2 3">
    <name type="scientific">Ganoderma sinense ZZ0214-1</name>
    <dbReference type="NCBI Taxonomy" id="1077348"/>
    <lineage>
        <taxon>Eukaryota</taxon>
        <taxon>Fungi</taxon>
        <taxon>Dikarya</taxon>
        <taxon>Basidiomycota</taxon>
        <taxon>Agaricomycotina</taxon>
        <taxon>Agaricomycetes</taxon>
        <taxon>Polyporales</taxon>
        <taxon>Polyporaceae</taxon>
        <taxon>Ganoderma</taxon>
    </lineage>
</organism>
<dbReference type="OrthoDB" id="17560at2759"/>
<reference evidence="2 3" key="1">
    <citation type="journal article" date="2015" name="Sci. Rep.">
        <title>Chromosome-level genome map provides insights into diverse defense mechanisms in the medicinal fungus Ganoderma sinense.</title>
        <authorList>
            <person name="Zhu Y."/>
            <person name="Xu J."/>
            <person name="Sun C."/>
            <person name="Zhou S."/>
            <person name="Xu H."/>
            <person name="Nelson D.R."/>
            <person name="Qian J."/>
            <person name="Song J."/>
            <person name="Luo H."/>
            <person name="Xiang L."/>
            <person name="Li Y."/>
            <person name="Xu Z."/>
            <person name="Ji A."/>
            <person name="Wang L."/>
            <person name="Lu S."/>
            <person name="Hayward A."/>
            <person name="Sun W."/>
            <person name="Li X."/>
            <person name="Schwartz D.C."/>
            <person name="Wang Y."/>
            <person name="Chen S."/>
        </authorList>
    </citation>
    <scope>NUCLEOTIDE SEQUENCE [LARGE SCALE GENOMIC DNA]</scope>
    <source>
        <strain evidence="2 3">ZZ0214-1</strain>
    </source>
</reference>
<dbReference type="AlphaFoldDB" id="A0A2G8RUJ8"/>
<evidence type="ECO:0000313" key="2">
    <source>
        <dbReference type="EMBL" id="PIL25187.1"/>
    </source>
</evidence>
<dbReference type="Proteomes" id="UP000230002">
    <property type="component" value="Unassembled WGS sequence"/>
</dbReference>
<dbReference type="PANTHER" id="PTHR17630:SF44">
    <property type="entry name" value="PROTEIN AIM2"/>
    <property type="match status" value="1"/>
</dbReference>
<sequence>MSGDLCDNCFQGVRHEGTPEGKMETIAGVECYVATPSGDYPKEKVVLFLTDVFGIPLINNQLLADDFARNGYRTVMPDILVGDPRGLDTPKDFDRAAWAAKHGPDSWGPVVDSVVQSLKAEGVTWIGTTGYCFGAPPVWHLALKGWSNVSVVTHPSRLRAPEDLQEYFEKSKAPLLINSCETDPAFPQEAQKLADEIFIGKFAPGYERTYWDGCTHGFAVRGDMSNPKIKAGKEGAFEATVKFFNKYKDL</sequence>
<dbReference type="InterPro" id="IPR029058">
    <property type="entry name" value="AB_hydrolase_fold"/>
</dbReference>
<dbReference type="EMBL" id="AYKW01000056">
    <property type="protein sequence ID" value="PIL25187.1"/>
    <property type="molecule type" value="Genomic_DNA"/>
</dbReference>
<accession>A0A2G8RUJ8</accession>
<evidence type="ECO:0000313" key="3">
    <source>
        <dbReference type="Proteomes" id="UP000230002"/>
    </source>
</evidence>
<dbReference type="STRING" id="1077348.A0A2G8RUJ8"/>
<dbReference type="Gene3D" id="3.40.50.1820">
    <property type="entry name" value="alpha/beta hydrolase"/>
    <property type="match status" value="1"/>
</dbReference>
<keyword evidence="3" id="KW-1185">Reference proteome</keyword>
<dbReference type="InterPro" id="IPR002925">
    <property type="entry name" value="Dienelactn_hydro"/>
</dbReference>
<dbReference type="SUPFAM" id="SSF53474">
    <property type="entry name" value="alpha/beta-Hydrolases"/>
    <property type="match status" value="1"/>
</dbReference>